<dbReference type="InterPro" id="IPR031321">
    <property type="entry name" value="UCP012641"/>
</dbReference>
<gene>
    <name evidence="2" type="ORF">JMJ56_22285</name>
</gene>
<proteinExistence type="predicted"/>
<reference evidence="2 3" key="1">
    <citation type="submission" date="2021-01" db="EMBL/GenBank/DDBJ databases">
        <title>Belnapia mucosa sp. nov. and Belnapia arida sp. nov., isolated from the Tabernas Desert (Almeria, Spain).</title>
        <authorList>
            <person name="Molina-Menor E."/>
            <person name="Vidal-Verdu A."/>
            <person name="Calonge A."/>
            <person name="Satari L."/>
            <person name="Pereto J."/>
            <person name="Porcar M."/>
        </authorList>
    </citation>
    <scope>NUCLEOTIDE SEQUENCE [LARGE SCALE GENOMIC DNA]</scope>
    <source>
        <strain evidence="2 3">T18</strain>
    </source>
</reference>
<feature type="domain" description="Zinc-ribbon" evidence="1">
    <location>
        <begin position="3"/>
        <end position="99"/>
    </location>
</feature>
<organism evidence="2 3">
    <name type="scientific">Belnapia arida</name>
    <dbReference type="NCBI Taxonomy" id="2804533"/>
    <lineage>
        <taxon>Bacteria</taxon>
        <taxon>Pseudomonadati</taxon>
        <taxon>Pseudomonadota</taxon>
        <taxon>Alphaproteobacteria</taxon>
        <taxon>Acetobacterales</taxon>
        <taxon>Roseomonadaceae</taxon>
        <taxon>Belnapia</taxon>
    </lineage>
</organism>
<protein>
    <submittedName>
        <fullName evidence="2">Zinc-binding peptidase</fullName>
    </submittedName>
</protein>
<accession>A0ABS1U7W0</accession>
<name>A0ABS1U7W0_9PROT</name>
<dbReference type="Proteomes" id="UP000660885">
    <property type="component" value="Unassembled WGS sequence"/>
</dbReference>
<evidence type="ECO:0000313" key="3">
    <source>
        <dbReference type="Proteomes" id="UP000660885"/>
    </source>
</evidence>
<dbReference type="InterPro" id="IPR011201">
    <property type="entry name" value="Zinc-ribbon_6_bact"/>
</dbReference>
<sequence>MKLFHCQACAQVLYFENIRCERSGHALGYLPNEFELSALEPLDPAEDGTALWRPLAEPETEVRLCSNAQYEACNWLVPTDSAEVFCVTCRHNRTVPDLTDPANLFAWQRWQSAMHRLFYTLQRLGLPLANRTDDPNHGLAFDVLADPPEGGGPKVMTGHDEGIITLALSEADDAERERRRTAMGEPYRTLLGHVRHETGHHYWDLLVRDAGRLEECRAVFGDDSQDYGQALQAHYANGAPADWQDAYVSTYATAHPWEDFAETWAHYLHIVDTLEMASAFGLRLRPQMPQAEAAAAAVLAAKIDFDPYGPITIEDLIEAWLPLTYATNSLNRCMGAPDLYPFVLSVPAIAKLGYIHKLVRSGNTA</sequence>
<dbReference type="Pfam" id="PF15887">
    <property type="entry name" value="Peptidase_Mx"/>
    <property type="match status" value="1"/>
</dbReference>
<dbReference type="PIRSF" id="PIRSF012641">
    <property type="entry name" value="UCP012641"/>
    <property type="match status" value="1"/>
</dbReference>
<comment type="caution">
    <text evidence="2">The sequence shown here is derived from an EMBL/GenBank/DDBJ whole genome shotgun (WGS) entry which is preliminary data.</text>
</comment>
<keyword evidence="3" id="KW-1185">Reference proteome</keyword>
<evidence type="ECO:0000259" key="1">
    <source>
        <dbReference type="Pfam" id="PF10005"/>
    </source>
</evidence>
<dbReference type="RefSeq" id="WP_202833981.1">
    <property type="nucleotide sequence ID" value="NZ_JAETWB010000017.1"/>
</dbReference>
<dbReference type="EMBL" id="JAETWB010000017">
    <property type="protein sequence ID" value="MBL6080748.1"/>
    <property type="molecule type" value="Genomic_DNA"/>
</dbReference>
<dbReference type="Pfam" id="PF10005">
    <property type="entry name" value="Zn_ribbon_DZR_6"/>
    <property type="match status" value="1"/>
</dbReference>
<evidence type="ECO:0000313" key="2">
    <source>
        <dbReference type="EMBL" id="MBL6080748.1"/>
    </source>
</evidence>